<evidence type="ECO:0000313" key="2">
    <source>
        <dbReference type="EMBL" id="SHL11203.1"/>
    </source>
</evidence>
<dbReference type="RefSeq" id="WP_073278784.1">
    <property type="nucleotide sequence ID" value="NZ_FRAC01000023.1"/>
</dbReference>
<gene>
    <name evidence="2" type="ORF">SAMN02745136_04125</name>
</gene>
<evidence type="ECO:0000256" key="1">
    <source>
        <dbReference type="SAM" id="Phobius"/>
    </source>
</evidence>
<dbReference type="AlphaFoldDB" id="A0A1M6XZE8"/>
<reference evidence="2 3" key="1">
    <citation type="submission" date="2016-11" db="EMBL/GenBank/DDBJ databases">
        <authorList>
            <person name="Jaros S."/>
            <person name="Januszkiewicz K."/>
            <person name="Wedrychowicz H."/>
        </authorList>
    </citation>
    <scope>NUCLEOTIDE SEQUENCE [LARGE SCALE GENOMIC DNA]</scope>
    <source>
        <strain evidence="2 3">DSM 15929</strain>
    </source>
</reference>
<organism evidence="2 3">
    <name type="scientific">Anaerocolumna jejuensis DSM 15929</name>
    <dbReference type="NCBI Taxonomy" id="1121322"/>
    <lineage>
        <taxon>Bacteria</taxon>
        <taxon>Bacillati</taxon>
        <taxon>Bacillota</taxon>
        <taxon>Clostridia</taxon>
        <taxon>Lachnospirales</taxon>
        <taxon>Lachnospiraceae</taxon>
        <taxon>Anaerocolumna</taxon>
    </lineage>
</organism>
<keyword evidence="1" id="KW-0472">Membrane</keyword>
<sequence>MAVILEKPELRIYEIRKRQHHKMVVILLLLSLIVAAVLIGGIYYTINNKKYTSYEVLHSYQKKDTGSARYYAYGSGYIRMSRDGIMAVDKSGNQIWNDTYQMKDPQMDIKGDYVCVSDRGSKLLQIYGPKGEESSVQTDYPIIKSVIASQGVTAVLLSGEGEDYIRYYSKEGKRIINRRTVEKDDGFPLDISISADGTKLVTSYVNFIKGEMSDKITFLNFNNLGKNYIDNIVGASNFGQTLVPDVEFINNNTVCAFGDDKFRVYSIDKTPELLFKNALKSQIKNVFYNENYIGFVLRDNESSTDNQIVIYNLKGKVIFDKKTDFDYSSISLNGEELLLTSSRDWLIYKLNGKVRMSCHFDNEIANILPAPGRNRFIMINDQTIDEVKLK</sequence>
<proteinExistence type="predicted"/>
<dbReference type="STRING" id="1121322.SAMN02745136_04125"/>
<accession>A0A1M6XZE8</accession>
<dbReference type="InterPro" id="IPR011044">
    <property type="entry name" value="Quino_amine_DH_bsu"/>
</dbReference>
<dbReference type="Pfam" id="PF18975">
    <property type="entry name" value="DUF5711"/>
    <property type="match status" value="1"/>
</dbReference>
<protein>
    <submittedName>
        <fullName evidence="2">Uncharacterized protein</fullName>
    </submittedName>
</protein>
<evidence type="ECO:0000313" key="3">
    <source>
        <dbReference type="Proteomes" id="UP000184386"/>
    </source>
</evidence>
<feature type="transmembrane region" description="Helical" evidence="1">
    <location>
        <begin position="24"/>
        <end position="46"/>
    </location>
</feature>
<keyword evidence="3" id="KW-1185">Reference proteome</keyword>
<dbReference type="SUPFAM" id="SSF50969">
    <property type="entry name" value="YVTN repeat-like/Quinoprotein amine dehydrogenase"/>
    <property type="match status" value="1"/>
</dbReference>
<dbReference type="EMBL" id="FRAC01000023">
    <property type="protein sequence ID" value="SHL11203.1"/>
    <property type="molecule type" value="Genomic_DNA"/>
</dbReference>
<dbReference type="InterPro" id="IPR043765">
    <property type="entry name" value="DUF5711"/>
</dbReference>
<keyword evidence="1" id="KW-0812">Transmembrane</keyword>
<name>A0A1M6XZE8_9FIRM</name>
<dbReference type="OrthoDB" id="1779345at2"/>
<keyword evidence="1" id="KW-1133">Transmembrane helix</keyword>
<dbReference type="Proteomes" id="UP000184386">
    <property type="component" value="Unassembled WGS sequence"/>
</dbReference>